<sequence length="236" mass="26002">GGSDLEKVWEDCGCILWDLSASEEHAQFMVQNLILEVLLANIVVSPSSRVTEICLGIIGNISCHEALRGRINSTNGLVGAVAEQLLLDDVPCLCEACRVLSLCLKGDDGAIWAEALLAEPFICRILWIAETALNPLLLSKIVGLLLAVSENDAVSSILLPSLMKSDLSSLLINLLAFEMNKLREERQPERFEAMDTILRTLEALSTVEGYSREISLNRTLWQLAKEMIELPDKIEL</sequence>
<keyword evidence="5" id="KW-1185">Reference proteome</keyword>
<organism evidence="4 5">
    <name type="scientific">Genlisea aurea</name>
    <dbReference type="NCBI Taxonomy" id="192259"/>
    <lineage>
        <taxon>Eukaryota</taxon>
        <taxon>Viridiplantae</taxon>
        <taxon>Streptophyta</taxon>
        <taxon>Embryophyta</taxon>
        <taxon>Tracheophyta</taxon>
        <taxon>Spermatophyta</taxon>
        <taxon>Magnoliopsida</taxon>
        <taxon>eudicotyledons</taxon>
        <taxon>Gunneridae</taxon>
        <taxon>Pentapetalae</taxon>
        <taxon>asterids</taxon>
        <taxon>lamiids</taxon>
        <taxon>Lamiales</taxon>
        <taxon>Lentibulariaceae</taxon>
        <taxon>Genlisea</taxon>
    </lineage>
</organism>
<dbReference type="InterPro" id="IPR016024">
    <property type="entry name" value="ARM-type_fold"/>
</dbReference>
<gene>
    <name evidence="4" type="ORF">M569_11343</name>
</gene>
<dbReference type="InterPro" id="IPR052464">
    <property type="entry name" value="Synovial_Prolif_Regulator"/>
</dbReference>
<feature type="non-terminal residue" evidence="4">
    <location>
        <position position="236"/>
    </location>
</feature>
<comment type="subcellular location">
    <subcellularLocation>
        <location evidence="1">Nucleus</location>
    </subcellularLocation>
</comment>
<comment type="caution">
    <text evidence="4">The sequence shown here is derived from an EMBL/GenBank/DDBJ whole genome shotgun (WGS) entry which is preliminary data.</text>
</comment>
<evidence type="ECO:0008006" key="6">
    <source>
        <dbReference type="Google" id="ProtNLM"/>
    </source>
</evidence>
<proteinExistence type="inferred from homology"/>
<feature type="non-terminal residue" evidence="4">
    <location>
        <position position="1"/>
    </location>
</feature>
<evidence type="ECO:0000256" key="3">
    <source>
        <dbReference type="ARBA" id="ARBA00038401"/>
    </source>
</evidence>
<dbReference type="InterPro" id="IPR011989">
    <property type="entry name" value="ARM-like"/>
</dbReference>
<dbReference type="AlphaFoldDB" id="S8C9I2"/>
<protein>
    <recommendedName>
        <fullName evidence="6">Protein saal1</fullName>
    </recommendedName>
</protein>
<evidence type="ECO:0000313" key="5">
    <source>
        <dbReference type="Proteomes" id="UP000015453"/>
    </source>
</evidence>
<evidence type="ECO:0000256" key="1">
    <source>
        <dbReference type="ARBA" id="ARBA00004123"/>
    </source>
</evidence>
<comment type="similarity">
    <text evidence="3">Belongs to the SAAL1 family.</text>
</comment>
<dbReference type="SUPFAM" id="SSF48371">
    <property type="entry name" value="ARM repeat"/>
    <property type="match status" value="1"/>
</dbReference>
<name>S8C9I2_9LAMI</name>
<evidence type="ECO:0000256" key="2">
    <source>
        <dbReference type="ARBA" id="ARBA00023242"/>
    </source>
</evidence>
<keyword evidence="2" id="KW-0539">Nucleus</keyword>
<evidence type="ECO:0000313" key="4">
    <source>
        <dbReference type="EMBL" id="EPS63440.1"/>
    </source>
</evidence>
<dbReference type="PANTHER" id="PTHR23424:SF23">
    <property type="entry name" value="PROTEIN SAAL1"/>
    <property type="match status" value="1"/>
</dbReference>
<dbReference type="OrthoDB" id="2156856at2759"/>
<reference evidence="4 5" key="1">
    <citation type="journal article" date="2013" name="BMC Genomics">
        <title>The miniature genome of a carnivorous plant Genlisea aurea contains a low number of genes and short non-coding sequences.</title>
        <authorList>
            <person name="Leushkin E.V."/>
            <person name="Sutormin R.A."/>
            <person name="Nabieva E.R."/>
            <person name="Penin A.A."/>
            <person name="Kondrashov A.S."/>
            <person name="Logacheva M.D."/>
        </authorList>
    </citation>
    <scope>NUCLEOTIDE SEQUENCE [LARGE SCALE GENOMIC DNA]</scope>
</reference>
<dbReference type="Gene3D" id="1.25.10.10">
    <property type="entry name" value="Leucine-rich Repeat Variant"/>
    <property type="match status" value="1"/>
</dbReference>
<dbReference type="PANTHER" id="PTHR23424">
    <property type="entry name" value="SERUM AMYLOID A"/>
    <property type="match status" value="1"/>
</dbReference>
<dbReference type="GO" id="GO:0005634">
    <property type="term" value="C:nucleus"/>
    <property type="evidence" value="ECO:0007669"/>
    <property type="project" value="UniProtKB-SubCell"/>
</dbReference>
<accession>S8C9I2</accession>
<dbReference type="Proteomes" id="UP000015453">
    <property type="component" value="Unassembled WGS sequence"/>
</dbReference>
<dbReference type="EMBL" id="AUSU01005486">
    <property type="protein sequence ID" value="EPS63440.1"/>
    <property type="molecule type" value="Genomic_DNA"/>
</dbReference>